<reference evidence="11 12" key="1">
    <citation type="submission" date="2019-11" db="EMBL/GenBank/DDBJ databases">
        <authorList>
            <person name="Yang C."/>
            <person name="Li F."/>
        </authorList>
    </citation>
    <scope>NUCLEOTIDE SEQUENCE [LARGE SCALE GENOMIC DNA]</scope>
    <source>
        <strain evidence="11">KB4526</strain>
        <tissue evidence="11">Muscle</tissue>
    </source>
</reference>
<gene>
    <name evidence="11" type="primary">Mcph1</name>
    <name evidence="11" type="ORF">FOF47_R21114</name>
</gene>
<keyword evidence="5" id="KW-0677">Repeat</keyword>
<comment type="subcellular location">
    <subcellularLocation>
        <location evidence="1">Cytoplasm</location>
        <location evidence="1">Cytoskeleton</location>
        <location evidence="1">Microtubule organizing center</location>
        <location evidence="1">Centrosome</location>
    </subcellularLocation>
</comment>
<dbReference type="InterPro" id="IPR001357">
    <property type="entry name" value="BRCT_dom"/>
</dbReference>
<comment type="subunit">
    <text evidence="8">Interacts with CDC27 and maybe other components of the APC/C complex. Interacts with histone variant H2AX under DNA damage conditions.</text>
</comment>
<evidence type="ECO:0000256" key="1">
    <source>
        <dbReference type="ARBA" id="ARBA00004300"/>
    </source>
</evidence>
<dbReference type="FunFam" id="3.40.50.10190:FF:000055">
    <property type="entry name" value="Microcephalin"/>
    <property type="match status" value="1"/>
</dbReference>
<evidence type="ECO:0000256" key="5">
    <source>
        <dbReference type="ARBA" id="ARBA00022737"/>
    </source>
</evidence>
<comment type="caution">
    <text evidence="11">The sequence shown here is derived from an EMBL/GenBank/DDBJ whole genome shotgun (WGS) entry which is preliminary data.</text>
</comment>
<evidence type="ECO:0000256" key="9">
    <source>
        <dbReference type="SAM" id="MobiDB-lite"/>
    </source>
</evidence>
<organism evidence="11 12">
    <name type="scientific">Crocuta crocuta</name>
    <name type="common">Spotted hyena</name>
    <dbReference type="NCBI Taxonomy" id="9678"/>
    <lineage>
        <taxon>Eukaryota</taxon>
        <taxon>Metazoa</taxon>
        <taxon>Chordata</taxon>
        <taxon>Craniata</taxon>
        <taxon>Vertebrata</taxon>
        <taxon>Euteleostomi</taxon>
        <taxon>Mammalia</taxon>
        <taxon>Eutheria</taxon>
        <taxon>Laurasiatheria</taxon>
        <taxon>Carnivora</taxon>
        <taxon>Feliformia</taxon>
        <taxon>Hyaenidae</taxon>
        <taxon>Crocuta</taxon>
    </lineage>
</organism>
<feature type="non-terminal residue" evidence="11">
    <location>
        <position position="1"/>
    </location>
</feature>
<keyword evidence="4" id="KW-0597">Phosphoprotein</keyword>
<dbReference type="InterPro" id="IPR022047">
    <property type="entry name" value="Microcephalin-like"/>
</dbReference>
<keyword evidence="6" id="KW-0206">Cytoskeleton</keyword>
<dbReference type="EMBL" id="VOAJ01001484">
    <property type="protein sequence ID" value="KAF0884712.1"/>
    <property type="molecule type" value="Genomic_DNA"/>
</dbReference>
<evidence type="ECO:0000256" key="4">
    <source>
        <dbReference type="ARBA" id="ARBA00022553"/>
    </source>
</evidence>
<evidence type="ECO:0000256" key="2">
    <source>
        <dbReference type="ARBA" id="ARBA00017027"/>
    </source>
</evidence>
<dbReference type="InterPro" id="IPR029504">
    <property type="entry name" value="Microcephalin_mammal"/>
</dbReference>
<evidence type="ECO:0000256" key="6">
    <source>
        <dbReference type="ARBA" id="ARBA00023212"/>
    </source>
</evidence>
<feature type="non-terminal residue" evidence="11">
    <location>
        <position position="372"/>
    </location>
</feature>
<dbReference type="Pfam" id="PF12258">
    <property type="entry name" value="Microcephalin"/>
    <property type="match status" value="1"/>
</dbReference>
<evidence type="ECO:0000313" key="11">
    <source>
        <dbReference type="EMBL" id="KAF0884712.1"/>
    </source>
</evidence>
<sequence>LMSPLFSDVVAYVEVWSANGTENYSKTFTNQLVDMGAKVSKTFNKQVTHVVFKDGYQSTWDKAQKRGVKLVSVLWVEKCRTAGAHIDESLFPAANTREHLPSLIKKKRKCMQPKDFIPKTPEHDKRLQKKFQKMATELQRQKTTLDNDVPVLLFESNGSLIYSPTIKMYSGQHSTMEKRLQQMKEKRENLSPTSSQLLEKSHDDTVNSLCGAWNISQDTLCSDNSFSGALDSSFDHLCGNLGCGSQEKRMGEVDEIRSGEIRRTGRAGSVPSPAPPAHLRHLTPQNPTGRLPEQEVGPQRGPAGEAVSPDPDKWSGGASRELFDEKHGLSPTLCATKRRPSGPSGAESCLAKRRRKAEVSGAPPEGRLPRKR</sequence>
<protein>
    <recommendedName>
        <fullName evidence="2">Microcephalin</fullName>
    </recommendedName>
</protein>
<dbReference type="PROSITE" id="PS50172">
    <property type="entry name" value="BRCT"/>
    <property type="match status" value="1"/>
</dbReference>
<dbReference type="AlphaFoldDB" id="A0A6G1BA81"/>
<name>A0A6G1BA81_CROCR</name>
<dbReference type="InterPro" id="IPR036420">
    <property type="entry name" value="BRCT_dom_sf"/>
</dbReference>
<proteinExistence type="predicted"/>
<dbReference type="Proteomes" id="UP000475037">
    <property type="component" value="Unassembled WGS sequence"/>
</dbReference>
<dbReference type="PANTHER" id="PTHR14625:SF3">
    <property type="entry name" value="MICROCEPHALIN"/>
    <property type="match status" value="1"/>
</dbReference>
<evidence type="ECO:0000256" key="8">
    <source>
        <dbReference type="ARBA" id="ARBA00026061"/>
    </source>
</evidence>
<dbReference type="SMART" id="SM00292">
    <property type="entry name" value="BRCT"/>
    <property type="match status" value="1"/>
</dbReference>
<keyword evidence="3" id="KW-0963">Cytoplasm</keyword>
<dbReference type="Gene3D" id="3.40.50.10190">
    <property type="entry name" value="BRCT domain"/>
    <property type="match status" value="1"/>
</dbReference>
<dbReference type="GO" id="GO:0005813">
    <property type="term" value="C:centrosome"/>
    <property type="evidence" value="ECO:0007669"/>
    <property type="project" value="UniProtKB-SubCell"/>
</dbReference>
<evidence type="ECO:0000259" key="10">
    <source>
        <dbReference type="PROSITE" id="PS50172"/>
    </source>
</evidence>
<evidence type="ECO:0000256" key="7">
    <source>
        <dbReference type="ARBA" id="ARBA00025455"/>
    </source>
</evidence>
<evidence type="ECO:0000256" key="3">
    <source>
        <dbReference type="ARBA" id="ARBA00022490"/>
    </source>
</evidence>
<dbReference type="PANTHER" id="PTHR14625">
    <property type="entry name" value="MICROCEPHALIN"/>
    <property type="match status" value="1"/>
</dbReference>
<dbReference type="Pfam" id="PF12738">
    <property type="entry name" value="PTCB-BRCT"/>
    <property type="match status" value="1"/>
</dbReference>
<feature type="domain" description="BRCT" evidence="10">
    <location>
        <begin position="1"/>
        <end position="93"/>
    </location>
</feature>
<evidence type="ECO:0000313" key="12">
    <source>
        <dbReference type="Proteomes" id="UP000475037"/>
    </source>
</evidence>
<keyword evidence="12" id="KW-1185">Reference proteome</keyword>
<comment type="function">
    <text evidence="7">Implicated in chromosome condensation and DNA damage induced cellular responses. May play a role in neurogenesis and regulation of the size of the cerebral cortex.</text>
</comment>
<feature type="compositionally biased region" description="Basic and acidic residues" evidence="9">
    <location>
        <begin position="252"/>
        <end position="263"/>
    </location>
</feature>
<feature type="region of interest" description="Disordered" evidence="9">
    <location>
        <begin position="252"/>
        <end position="372"/>
    </location>
</feature>
<dbReference type="CDD" id="cd17716">
    <property type="entry name" value="BRCT_microcephalin_rpt1"/>
    <property type="match status" value="1"/>
</dbReference>
<dbReference type="SUPFAM" id="SSF52113">
    <property type="entry name" value="BRCT domain"/>
    <property type="match status" value="1"/>
</dbReference>
<accession>A0A6G1BA81</accession>
<dbReference type="GO" id="GO:0021987">
    <property type="term" value="P:cerebral cortex development"/>
    <property type="evidence" value="ECO:0007669"/>
    <property type="project" value="InterPro"/>
</dbReference>
<dbReference type="GO" id="GO:0000278">
    <property type="term" value="P:mitotic cell cycle"/>
    <property type="evidence" value="ECO:0007669"/>
    <property type="project" value="TreeGrafter"/>
</dbReference>